<dbReference type="Gene3D" id="1.10.530.10">
    <property type="match status" value="1"/>
</dbReference>
<evidence type="ECO:0000256" key="1">
    <source>
        <dbReference type="ARBA" id="ARBA00010266"/>
    </source>
</evidence>
<proteinExistence type="inferred from homology"/>
<name>A0ABV8X3Y2_9LACT</name>
<dbReference type="Gene3D" id="2.30.30.40">
    <property type="entry name" value="SH3 Domains"/>
    <property type="match status" value="1"/>
</dbReference>
<dbReference type="PANTHER" id="PTHR33308:SF9">
    <property type="entry name" value="PEPTIDOGLYCAN HYDROLASE FLGJ"/>
    <property type="match status" value="1"/>
</dbReference>
<accession>A0ABV8X3Y2</accession>
<keyword evidence="3" id="KW-0732">Signal</keyword>
<feature type="signal peptide" evidence="3">
    <location>
        <begin position="1"/>
        <end position="28"/>
    </location>
</feature>
<feature type="chain" id="PRO_5046124141" evidence="3">
    <location>
        <begin position="29"/>
        <end position="679"/>
    </location>
</feature>
<dbReference type="InterPro" id="IPR051056">
    <property type="entry name" value="Glycosyl_Hydrolase_73"/>
</dbReference>
<comment type="similarity">
    <text evidence="1">Belongs to the glycosyl hydrolase 73 family.</text>
</comment>
<evidence type="ECO:0000256" key="3">
    <source>
        <dbReference type="SAM" id="SignalP"/>
    </source>
</evidence>
<dbReference type="InterPro" id="IPR002901">
    <property type="entry name" value="MGlyc_endo_b_GlcNAc-like_dom"/>
</dbReference>
<dbReference type="Pfam" id="PF01832">
    <property type="entry name" value="Glucosaminidase"/>
    <property type="match status" value="1"/>
</dbReference>
<dbReference type="Proteomes" id="UP001595817">
    <property type="component" value="Unassembled WGS sequence"/>
</dbReference>
<evidence type="ECO:0000256" key="2">
    <source>
        <dbReference type="ARBA" id="ARBA00022801"/>
    </source>
</evidence>
<evidence type="ECO:0000313" key="5">
    <source>
        <dbReference type="EMBL" id="MFC4410013.1"/>
    </source>
</evidence>
<keyword evidence="2" id="KW-0378">Hydrolase</keyword>
<dbReference type="PANTHER" id="PTHR33308">
    <property type="entry name" value="PEPTIDOGLYCAN HYDROLASE FLGJ"/>
    <property type="match status" value="1"/>
</dbReference>
<dbReference type="Pfam" id="PF00395">
    <property type="entry name" value="SLH"/>
    <property type="match status" value="2"/>
</dbReference>
<comment type="caution">
    <text evidence="5">The sequence shown here is derived from an EMBL/GenBank/DDBJ whole genome shotgun (WGS) entry which is preliminary data.</text>
</comment>
<reference evidence="6" key="1">
    <citation type="journal article" date="2019" name="Int. J. Syst. Evol. Microbiol.">
        <title>The Global Catalogue of Microorganisms (GCM) 10K type strain sequencing project: providing services to taxonomists for standard genome sequencing and annotation.</title>
        <authorList>
            <consortium name="The Broad Institute Genomics Platform"/>
            <consortium name="The Broad Institute Genome Sequencing Center for Infectious Disease"/>
            <person name="Wu L."/>
            <person name="Ma J."/>
        </authorList>
    </citation>
    <scope>NUCLEOTIDE SEQUENCE [LARGE SCALE GENOMIC DNA]</scope>
    <source>
        <strain evidence="6">CCUG 59778</strain>
    </source>
</reference>
<feature type="domain" description="SLH" evidence="4">
    <location>
        <begin position="25"/>
        <end position="82"/>
    </location>
</feature>
<feature type="domain" description="SLH" evidence="4">
    <location>
        <begin position="83"/>
        <end position="146"/>
    </location>
</feature>
<dbReference type="PROSITE" id="PS51272">
    <property type="entry name" value="SLH"/>
    <property type="match status" value="3"/>
</dbReference>
<protein>
    <submittedName>
        <fullName evidence="5">S-layer homology domain-containing protein</fullName>
    </submittedName>
</protein>
<dbReference type="RefSeq" id="WP_378153382.1">
    <property type="nucleotide sequence ID" value="NZ_JBHSEC010000006.1"/>
</dbReference>
<dbReference type="EMBL" id="JBHSEC010000006">
    <property type="protein sequence ID" value="MFC4410013.1"/>
    <property type="molecule type" value="Genomic_DNA"/>
</dbReference>
<sequence length="679" mass="75371">MRIVAKRLFMSILTAILVVSLLPMSAMAGDEELVGITLQKEMQAMIDQGIIQGFDNEMYYPRKTVTRGQFATFLMRALELEEATGSYPDVANSSALAKGIYAASEAGLMNGYSDGRFGPYDEINREQLAIVVENVLGKLNMKSDMKTIEFTDKADFTSSSAVRSVYYAAYFEILSGIPNGDGTFSYNSKGNAERQHAAKVIYQLLAAIENFEQPPVEQPPVEQPPVEQPPAEPPVDPSVFQIATIQNGALVKDSKTYTDYDTAAEAFKNNTNAQGLYKGNELIRIKIGMAYAADTKANTASIYEDPTFKKQATYIVEGRELRYIDANADFVKVQVAGTVGFMKHSEVEMIPLSLVKGRDYYVKNDYGTITHYTYNYLSNSYGGYQIGTGPSTMERHVKYYSYDGIHFANDKGQLQFTFYPYFQYLNIRSNTNYTAEELDSYITTRLAELEATGLTRYKNATTISKLIGMGSYIKQMETDYKVNSLFILAAAIHESDYGMSGNAQNKNNLFGIKVYDSDPNAGEKYVRPENSILAFVNQYINANYAPPIGLRAMGAVPGNKTSGFNVNYAADPNWGAKIAGHMWRADIALGNKDMRFYQLGMTNTSASLNVRSAPDPNTSNVLFTYRPKNLGFNNGFGYPVVIVDEAVGTDGAVWYKVLSDLTSSDYGWIHSAYVNKITY</sequence>
<dbReference type="InterPro" id="IPR001119">
    <property type="entry name" value="SLH_dom"/>
</dbReference>
<evidence type="ECO:0000313" key="6">
    <source>
        <dbReference type="Proteomes" id="UP001595817"/>
    </source>
</evidence>
<evidence type="ECO:0000259" key="4">
    <source>
        <dbReference type="PROSITE" id="PS51272"/>
    </source>
</evidence>
<keyword evidence="6" id="KW-1185">Reference proteome</keyword>
<organism evidence="5 6">
    <name type="scientific">Chungangia koreensis</name>
    <dbReference type="NCBI Taxonomy" id="752657"/>
    <lineage>
        <taxon>Bacteria</taxon>
        <taxon>Bacillati</taxon>
        <taxon>Bacillota</taxon>
        <taxon>Bacilli</taxon>
        <taxon>Lactobacillales</taxon>
        <taxon>Chungangia</taxon>
    </lineage>
</organism>
<feature type="domain" description="SLH" evidence="4">
    <location>
        <begin position="148"/>
        <end position="215"/>
    </location>
</feature>
<gene>
    <name evidence="5" type="ORF">ACFOZY_06120</name>
</gene>